<evidence type="ECO:0000256" key="1">
    <source>
        <dbReference type="ARBA" id="ARBA00004123"/>
    </source>
</evidence>
<feature type="domain" description="Reverse transcriptase zinc-binding" evidence="6">
    <location>
        <begin position="610"/>
        <end position="649"/>
    </location>
</feature>
<dbReference type="InterPro" id="IPR039182">
    <property type="entry name" value="Pop1"/>
</dbReference>
<dbReference type="Pfam" id="PF08170">
    <property type="entry name" value="POPLD"/>
    <property type="match status" value="1"/>
</dbReference>
<evidence type="ECO:0000259" key="4">
    <source>
        <dbReference type="Pfam" id="PF06978"/>
    </source>
</evidence>
<comment type="caution">
    <text evidence="7">The sequence shown here is derived from an EMBL/GenBank/DDBJ whole genome shotgun (WGS) entry which is preliminary data.</text>
</comment>
<keyword evidence="3" id="KW-0539">Nucleus</keyword>
<evidence type="ECO:0000256" key="2">
    <source>
        <dbReference type="ARBA" id="ARBA00022694"/>
    </source>
</evidence>
<accession>A0A438H4R1</accession>
<evidence type="ECO:0000259" key="6">
    <source>
        <dbReference type="Pfam" id="PF13966"/>
    </source>
</evidence>
<dbReference type="Proteomes" id="UP000288805">
    <property type="component" value="Unassembled WGS sequence"/>
</dbReference>
<protein>
    <submittedName>
        <fullName evidence="7">Ribonucleases P/MRP protein subunit POP1</fullName>
    </submittedName>
</protein>
<dbReference type="EMBL" id="QGNW01000280">
    <property type="protein sequence ID" value="RVW79485.1"/>
    <property type="molecule type" value="Genomic_DNA"/>
</dbReference>
<organism evidence="7 8">
    <name type="scientific">Vitis vinifera</name>
    <name type="common">Grape</name>
    <dbReference type="NCBI Taxonomy" id="29760"/>
    <lineage>
        <taxon>Eukaryota</taxon>
        <taxon>Viridiplantae</taxon>
        <taxon>Streptophyta</taxon>
        <taxon>Embryophyta</taxon>
        <taxon>Tracheophyta</taxon>
        <taxon>Spermatophyta</taxon>
        <taxon>Magnoliopsida</taxon>
        <taxon>eudicotyledons</taxon>
        <taxon>Gunneridae</taxon>
        <taxon>Pentapetalae</taxon>
        <taxon>rosids</taxon>
        <taxon>Vitales</taxon>
        <taxon>Vitaceae</taxon>
        <taxon>Viteae</taxon>
        <taxon>Vitis</taxon>
    </lineage>
</organism>
<dbReference type="PANTHER" id="PTHR22731">
    <property type="entry name" value="RIBONUCLEASES P/MRP PROTEIN SUBUNIT POP1"/>
    <property type="match status" value="1"/>
</dbReference>
<dbReference type="PANTHER" id="PTHR22731:SF3">
    <property type="entry name" value="RIBONUCLEASES P_MRP PROTEIN SUBUNIT POP1"/>
    <property type="match status" value="1"/>
</dbReference>
<dbReference type="InterPro" id="IPR009723">
    <property type="entry name" value="Pop1_N"/>
</dbReference>
<dbReference type="Pfam" id="PF06978">
    <property type="entry name" value="POP1_N"/>
    <property type="match status" value="1"/>
</dbReference>
<sequence>MVTDGFKRSSIAPPPRSLNVEKFAESRASELEALHSIVANRVNNNFRSQRNKRRRTTGFDNRDANKRFRKREKIGVVDKGNVGALEKDEKKVPRRIRRLVELRRNPEHGYSTSRDGTNRLRTHVWHAKRFTMTKLWGFYLPLGLQGRGRGSRALLKWFRHGALVHDACYHIALQLEGPEDSLLSILSMVLVPSLSAHSEDIPVLFFLVLSMDVLCFIMLEHLVLNQLPLTRTNECCSSFRQLWVWMHASAFNEGYDALKFACQELMDETGILINCFSLEANLLNWNLEHEEQIPSCAILSLTVDDPHNLPEKKTTVVPEVASNRVLGDASENEAMETTSLVGNQDMDLWDASNGLSPPVEEDVLCMEKHHQHLGFFCLSESQSGILNTSSDVQHGSCPILLLKNNNQKGMIGVENLEELALVLGCKVGMLPTTYLGLPLGAPYNSLVAWDGVEERFRKRLALWKRQYISKEGRLTLIRSTFSNLSIYFLSLFRMSGIVQLRLEKIQRDFLWGGRTLDSKPYLVKWDTVCYDRRRGALGVRGLHSLNKASFEVGALRKREVAMVLGYLWQHSNERGGCNPNFSRPLNDWEIVFVERFLARFQDKVVEEGRVVQFPSSVVWNAWVPPKVSFFAWEVTWEKALTLDQLQRRGGLWPIVVSYVCFMRSQLTTSFCIVTRQGWSIILPLSWVKAFWIPLVNNGAHAIGLREHWIACEVELLYFPSDFPDTDAYSSFMATEATSDEKEKLRPPSMRALGVPIPPPWVSVRLGFDKVSSSLGDTRPCEETCTRDVANGDSLTNSNNGSCDISLNDPNISFEGFVSRTSHMLSYYLNEIHGDHLLLFPKLPDKKSFSELMTDEAKLSQNLNGANQMNYERKSKSTEAGLQIPQSSVRSYFFWEQWNEMPMKERRKEIYVLVRNLRSTAYRLALATIIIEQQEEDVEFM</sequence>
<dbReference type="InterPro" id="IPR012590">
    <property type="entry name" value="POPLD_dom"/>
</dbReference>
<reference evidence="7 8" key="1">
    <citation type="journal article" date="2018" name="PLoS Genet.">
        <title>Population sequencing reveals clonal diversity and ancestral inbreeding in the grapevine cultivar Chardonnay.</title>
        <authorList>
            <person name="Roach M.J."/>
            <person name="Johnson D.L."/>
            <person name="Bohlmann J."/>
            <person name="van Vuuren H.J."/>
            <person name="Jones S.J."/>
            <person name="Pretorius I.S."/>
            <person name="Schmidt S.A."/>
            <person name="Borneman A.R."/>
        </authorList>
    </citation>
    <scope>NUCLEOTIDE SEQUENCE [LARGE SCALE GENOMIC DNA]</scope>
    <source>
        <strain evidence="8">cv. Chardonnay</strain>
        <tissue evidence="7">Leaf</tissue>
    </source>
</reference>
<proteinExistence type="predicted"/>
<dbReference type="Pfam" id="PF13966">
    <property type="entry name" value="zf-RVT"/>
    <property type="match status" value="1"/>
</dbReference>
<feature type="domain" description="Pop1 N-terminal" evidence="4">
    <location>
        <begin position="109"/>
        <end position="177"/>
    </location>
</feature>
<name>A0A438H4R1_VITVI</name>
<dbReference type="AlphaFoldDB" id="A0A438H4R1"/>
<evidence type="ECO:0000259" key="5">
    <source>
        <dbReference type="Pfam" id="PF08170"/>
    </source>
</evidence>
<feature type="domain" description="POPLD" evidence="5">
    <location>
        <begin position="677"/>
        <end position="750"/>
    </location>
</feature>
<evidence type="ECO:0000256" key="3">
    <source>
        <dbReference type="ARBA" id="ARBA00023242"/>
    </source>
</evidence>
<comment type="subcellular location">
    <subcellularLocation>
        <location evidence="1">Nucleus</location>
    </subcellularLocation>
</comment>
<gene>
    <name evidence="7" type="primary">POP1_0</name>
    <name evidence="7" type="ORF">CK203_050083</name>
</gene>
<evidence type="ECO:0000313" key="8">
    <source>
        <dbReference type="Proteomes" id="UP000288805"/>
    </source>
</evidence>
<evidence type="ECO:0000313" key="7">
    <source>
        <dbReference type="EMBL" id="RVW79485.1"/>
    </source>
</evidence>
<dbReference type="GO" id="GO:0005655">
    <property type="term" value="C:nucleolar ribonuclease P complex"/>
    <property type="evidence" value="ECO:0007669"/>
    <property type="project" value="InterPro"/>
</dbReference>
<dbReference type="GO" id="GO:0001682">
    <property type="term" value="P:tRNA 5'-leader removal"/>
    <property type="evidence" value="ECO:0007669"/>
    <property type="project" value="InterPro"/>
</dbReference>
<dbReference type="GO" id="GO:0000172">
    <property type="term" value="C:ribonuclease MRP complex"/>
    <property type="evidence" value="ECO:0007669"/>
    <property type="project" value="InterPro"/>
</dbReference>
<dbReference type="InterPro" id="IPR026960">
    <property type="entry name" value="RVT-Znf"/>
</dbReference>
<keyword evidence="2" id="KW-0819">tRNA processing</keyword>